<dbReference type="Proteomes" id="UP001218034">
    <property type="component" value="Chromosome"/>
</dbReference>
<organism evidence="1 2">
    <name type="scientific">Candidatus Nanohalococcus occultus</name>
    <dbReference type="NCBI Taxonomy" id="2978047"/>
    <lineage>
        <taxon>Archaea</taxon>
        <taxon>Candidatus Nanohalarchaeota</taxon>
        <taxon>Candidatus Nanohalarchaeota incertae sedis</taxon>
        <taxon>Candidatus Nanohalococcus</taxon>
    </lineage>
</organism>
<dbReference type="EMBL" id="CP104395">
    <property type="protein sequence ID" value="WEL19904.1"/>
    <property type="molecule type" value="Genomic_DNA"/>
</dbReference>
<keyword evidence="2" id="KW-1185">Reference proteome</keyword>
<protein>
    <submittedName>
        <fullName evidence="1">Manganese-dependent inorganic pyrophosphatase</fullName>
        <ecNumber evidence="1">3.6.1.1</ecNumber>
    </submittedName>
</protein>
<reference evidence="1 2" key="1">
    <citation type="submission" date="2022-09" db="EMBL/GenBank/DDBJ databases">
        <title>Xylan utilization by haloarchaea-nanohaloarchaea associations.</title>
        <authorList>
            <person name="Yakimov M."/>
        </authorList>
    </citation>
    <scope>NUCLEOTIDE SEQUENCE [LARGE SCALE GENOMIC DNA]</scope>
    <source>
        <strain evidence="1 2">SVXNc</strain>
    </source>
</reference>
<proteinExistence type="predicted"/>
<name>A0ABY8CFB4_9ARCH</name>
<dbReference type="GO" id="GO:0004427">
    <property type="term" value="F:inorganic diphosphate phosphatase activity"/>
    <property type="evidence" value="ECO:0007669"/>
    <property type="project" value="UniProtKB-EC"/>
</dbReference>
<keyword evidence="1" id="KW-0378">Hydrolase</keyword>
<accession>A0ABY8CFB4</accession>
<gene>
    <name evidence="1" type="primary">ppaC</name>
    <name evidence="1" type="ORF">SVXNc_0897</name>
</gene>
<sequence length="178" mass="20072">MAAAFGYSEYLKKHDESPAAAAFGEPDKQAKYLLDNIEESISDASYHLYSMEEIVIVDASHMRQLSTRIKPGDVKEIINNKDDELQEDIFTEASFEIEDVAATSTIIAEKFKNSDTEISEQAAKMLYGAIVFATDDLESENTTDRDREMAEWLKGKLEIEDDFLAKLTEGEIPKDEDE</sequence>
<dbReference type="EC" id="3.6.1.1" evidence="1"/>
<evidence type="ECO:0000313" key="1">
    <source>
        <dbReference type="EMBL" id="WEL19904.1"/>
    </source>
</evidence>
<evidence type="ECO:0000313" key="2">
    <source>
        <dbReference type="Proteomes" id="UP001218034"/>
    </source>
</evidence>
<dbReference type="InterPro" id="IPR038763">
    <property type="entry name" value="DHH_sf"/>
</dbReference>
<dbReference type="SUPFAM" id="SSF64182">
    <property type="entry name" value="DHH phosphoesterases"/>
    <property type="match status" value="1"/>
</dbReference>
<dbReference type="Gene3D" id="3.90.1640.10">
    <property type="entry name" value="inorganic pyrophosphatase (n-terminal core)"/>
    <property type="match status" value="1"/>
</dbReference>